<dbReference type="InterPro" id="IPR009072">
    <property type="entry name" value="Histone-fold"/>
</dbReference>
<keyword evidence="7" id="KW-1185">Reference proteome</keyword>
<sequence>MYVFGDAHIRNGTGEAAALMESVVRDYILNLLNEAATAVFRSGSSRITTEHIAFQVRHDPTKLNNLKEFLKWKEIRKNFAPDEGSGTSKAAVTKIKVDPKKGSKALTHWSWEIMHDLVAPGDPLGAEEDDADLLDDDILTKPEFDSRNKERLRQADEMTKNMSKEEYMKYTEARKASFTYKKAKKFRDWLGPSISALKLHDDVIEVLGYLAWEMVGAITQLGLSIKKEAEAHKTGYGSWRHKGGSILSLRLTPYQKDSEKAPLQPLHIREAVRRMQHLRYSAVGFTASHLRKERFV</sequence>
<organism evidence="6 7">
    <name type="scientific">Acanthamoeba castellanii (strain ATCC 30010 / Neff)</name>
    <dbReference type="NCBI Taxonomy" id="1257118"/>
    <lineage>
        <taxon>Eukaryota</taxon>
        <taxon>Amoebozoa</taxon>
        <taxon>Discosea</taxon>
        <taxon>Longamoebia</taxon>
        <taxon>Centramoebida</taxon>
        <taxon>Acanthamoebidae</taxon>
        <taxon>Acanthamoeba</taxon>
    </lineage>
</organism>
<dbReference type="VEuPathDB" id="AmoebaDB:ACA1_261010"/>
<keyword evidence="2" id="KW-0805">Transcription regulation</keyword>
<proteinExistence type="inferred from homology"/>
<evidence type="ECO:0000256" key="2">
    <source>
        <dbReference type="ARBA" id="ARBA00023015"/>
    </source>
</evidence>
<dbReference type="GO" id="GO:0003743">
    <property type="term" value="F:translation initiation factor activity"/>
    <property type="evidence" value="ECO:0007669"/>
    <property type="project" value="UniProtKB-KW"/>
</dbReference>
<dbReference type="EMBL" id="KB008148">
    <property type="protein sequence ID" value="ELR11694.1"/>
    <property type="molecule type" value="Genomic_DNA"/>
</dbReference>
<dbReference type="PANTHER" id="PTHR11380">
    <property type="entry name" value="TRANSCRIPTION INITIATION FACTOR TFIID/SUPT3-RELATED"/>
    <property type="match status" value="1"/>
</dbReference>
<evidence type="ECO:0000313" key="6">
    <source>
        <dbReference type="EMBL" id="ELR11694.1"/>
    </source>
</evidence>
<dbReference type="RefSeq" id="XP_004333707.1">
    <property type="nucleotide sequence ID" value="XM_004333659.1"/>
</dbReference>
<keyword evidence="6" id="KW-0396">Initiation factor</keyword>
<evidence type="ECO:0000256" key="3">
    <source>
        <dbReference type="ARBA" id="ARBA00023163"/>
    </source>
</evidence>
<protein>
    <submittedName>
        <fullName evidence="6">Transcription initiation factor IID, 18kD subunit</fullName>
    </submittedName>
</protein>
<reference evidence="6 7" key="1">
    <citation type="journal article" date="2013" name="Genome Biol.">
        <title>Genome of Acanthamoeba castellanii highlights extensive lateral gene transfer and early evolution of tyrosine kinase signaling.</title>
        <authorList>
            <person name="Clarke M."/>
            <person name="Lohan A.J."/>
            <person name="Liu B."/>
            <person name="Lagkouvardos I."/>
            <person name="Roy S."/>
            <person name="Zafar N."/>
            <person name="Bertelli C."/>
            <person name="Schilde C."/>
            <person name="Kianianmomeni A."/>
            <person name="Burglin T.R."/>
            <person name="Frech C."/>
            <person name="Turcotte B."/>
            <person name="Kopec K.O."/>
            <person name="Synnott J.M."/>
            <person name="Choo C."/>
            <person name="Paponov I."/>
            <person name="Finkler A."/>
            <person name="Soon Heng Tan C."/>
            <person name="Hutchins A.P."/>
            <person name="Weinmeier T."/>
            <person name="Rattei T."/>
            <person name="Chu J.S."/>
            <person name="Gimenez G."/>
            <person name="Irimia M."/>
            <person name="Rigden D.J."/>
            <person name="Fitzpatrick D.A."/>
            <person name="Lorenzo-Morales J."/>
            <person name="Bateman A."/>
            <person name="Chiu C.H."/>
            <person name="Tang P."/>
            <person name="Hegemann P."/>
            <person name="Fromm H."/>
            <person name="Raoult D."/>
            <person name="Greub G."/>
            <person name="Miranda-Saavedra D."/>
            <person name="Chen N."/>
            <person name="Nash P."/>
            <person name="Ginger M.L."/>
            <person name="Horn M."/>
            <person name="Schaap P."/>
            <person name="Caler L."/>
            <person name="Loftus B."/>
        </authorList>
    </citation>
    <scope>NUCLEOTIDE SEQUENCE [LARGE SCALE GENOMIC DNA]</scope>
    <source>
        <strain evidence="6 7">Neff</strain>
    </source>
</reference>
<dbReference type="PANTHER" id="PTHR11380:SF16">
    <property type="entry name" value="TRANSCRIPTION INITIATION PROTEIN SPT3 HOMOLOG"/>
    <property type="match status" value="1"/>
</dbReference>
<comment type="subcellular location">
    <subcellularLocation>
        <location evidence="1">Nucleus</location>
    </subcellularLocation>
</comment>
<dbReference type="KEGG" id="acan:ACA1_261010"/>
<dbReference type="GO" id="GO:0046982">
    <property type="term" value="F:protein heterodimerization activity"/>
    <property type="evidence" value="ECO:0007669"/>
    <property type="project" value="InterPro"/>
</dbReference>
<dbReference type="GO" id="GO:0005634">
    <property type="term" value="C:nucleus"/>
    <property type="evidence" value="ECO:0007669"/>
    <property type="project" value="UniProtKB-SubCell"/>
</dbReference>
<dbReference type="InterPro" id="IPR003195">
    <property type="entry name" value="TFIID_TAF13"/>
</dbReference>
<name>L8GFR6_ACACF</name>
<dbReference type="SUPFAM" id="SSF47113">
    <property type="entry name" value="Histone-fold"/>
    <property type="match status" value="2"/>
</dbReference>
<dbReference type="OrthoDB" id="66982at2759"/>
<dbReference type="GO" id="GO:0006366">
    <property type="term" value="P:transcription by RNA polymerase II"/>
    <property type="evidence" value="ECO:0007669"/>
    <property type="project" value="InterPro"/>
</dbReference>
<accession>L8GFR6</accession>
<gene>
    <name evidence="6" type="ORF">ACA1_261010</name>
</gene>
<evidence type="ECO:0000313" key="7">
    <source>
        <dbReference type="Proteomes" id="UP000011083"/>
    </source>
</evidence>
<comment type="similarity">
    <text evidence="5">Belongs to the SPT3 family.</text>
</comment>
<evidence type="ECO:0000256" key="4">
    <source>
        <dbReference type="ARBA" id="ARBA00023242"/>
    </source>
</evidence>
<dbReference type="STRING" id="1257118.L8GFR6"/>
<dbReference type="GeneID" id="14912154"/>
<keyword evidence="4" id="KW-0539">Nucleus</keyword>
<evidence type="ECO:0000256" key="1">
    <source>
        <dbReference type="ARBA" id="ARBA00004123"/>
    </source>
</evidence>
<dbReference type="OMA" id="ALMPWDE"/>
<dbReference type="AlphaFoldDB" id="L8GFR6"/>
<keyword evidence="6" id="KW-0648">Protein biosynthesis</keyword>
<dbReference type="Pfam" id="PF02269">
    <property type="entry name" value="TFIID-18kDa"/>
    <property type="match status" value="1"/>
</dbReference>
<dbReference type="Proteomes" id="UP000011083">
    <property type="component" value="Unassembled WGS sequence"/>
</dbReference>
<evidence type="ECO:0000256" key="5">
    <source>
        <dbReference type="ARBA" id="ARBA00061274"/>
    </source>
</evidence>
<keyword evidence="3" id="KW-0804">Transcription</keyword>